<dbReference type="PANTHER" id="PTHR43630:SF2">
    <property type="entry name" value="GLYCOSYLTRANSFERASE"/>
    <property type="match status" value="1"/>
</dbReference>
<organism evidence="3 4">
    <name type="scientific">Persicirhabdus sediminis</name>
    <dbReference type="NCBI Taxonomy" id="454144"/>
    <lineage>
        <taxon>Bacteria</taxon>
        <taxon>Pseudomonadati</taxon>
        <taxon>Verrucomicrobiota</taxon>
        <taxon>Verrucomicrobiia</taxon>
        <taxon>Verrucomicrobiales</taxon>
        <taxon>Verrucomicrobiaceae</taxon>
        <taxon>Persicirhabdus</taxon>
    </lineage>
</organism>
<feature type="domain" description="Glycosyltransferase 2-like" evidence="2">
    <location>
        <begin position="7"/>
        <end position="123"/>
    </location>
</feature>
<dbReference type="EMBL" id="JAENIM010000022">
    <property type="protein sequence ID" value="MBK1790526.1"/>
    <property type="molecule type" value="Genomic_DNA"/>
</dbReference>
<dbReference type="InterPro" id="IPR001173">
    <property type="entry name" value="Glyco_trans_2-like"/>
</dbReference>
<dbReference type="PANTHER" id="PTHR43630">
    <property type="entry name" value="POLY-BETA-1,6-N-ACETYL-D-GLUCOSAMINE SYNTHASE"/>
    <property type="match status" value="1"/>
</dbReference>
<dbReference type="Gene3D" id="3.90.550.10">
    <property type="entry name" value="Spore Coat Polysaccharide Biosynthesis Protein SpsA, Chain A"/>
    <property type="match status" value="1"/>
</dbReference>
<comment type="caution">
    <text evidence="3">The sequence shown here is derived from an EMBL/GenBank/DDBJ whole genome shotgun (WGS) entry which is preliminary data.</text>
</comment>
<evidence type="ECO:0000259" key="2">
    <source>
        <dbReference type="Pfam" id="PF00535"/>
    </source>
</evidence>
<comment type="similarity">
    <text evidence="1">Belongs to the glycosyltransferase 2 family. WaaE/KdtX subfamily.</text>
</comment>
<gene>
    <name evidence="3" type="ORF">JIN82_05065</name>
</gene>
<accession>A0A8J7SIL3</accession>
<name>A0A8J7SIL3_9BACT</name>
<dbReference type="CDD" id="cd02511">
    <property type="entry name" value="Beta4Glucosyltransferase"/>
    <property type="match status" value="1"/>
</dbReference>
<dbReference type="Pfam" id="PF00535">
    <property type="entry name" value="Glycos_transf_2"/>
    <property type="match status" value="1"/>
</dbReference>
<protein>
    <submittedName>
        <fullName evidence="3">Glycosyltransferase family 2 protein</fullName>
    </submittedName>
</protein>
<dbReference type="AlphaFoldDB" id="A0A8J7SIL3"/>
<reference evidence="3" key="1">
    <citation type="submission" date="2021-01" db="EMBL/GenBank/DDBJ databases">
        <title>Modified the classification status of verrucomicrobia.</title>
        <authorList>
            <person name="Feng X."/>
        </authorList>
    </citation>
    <scope>NUCLEOTIDE SEQUENCE</scope>
    <source>
        <strain evidence="3">_KCTC 22039</strain>
    </source>
</reference>
<keyword evidence="4" id="KW-1185">Reference proteome</keyword>
<proteinExistence type="inferred from homology"/>
<evidence type="ECO:0000313" key="4">
    <source>
        <dbReference type="Proteomes" id="UP000624703"/>
    </source>
</evidence>
<dbReference type="InterPro" id="IPR029044">
    <property type="entry name" value="Nucleotide-diphossugar_trans"/>
</dbReference>
<dbReference type="Proteomes" id="UP000624703">
    <property type="component" value="Unassembled WGS sequence"/>
</dbReference>
<evidence type="ECO:0000256" key="1">
    <source>
        <dbReference type="ARBA" id="ARBA00038494"/>
    </source>
</evidence>
<dbReference type="RefSeq" id="WP_200310560.1">
    <property type="nucleotide sequence ID" value="NZ_JAENIM010000022.1"/>
</dbReference>
<evidence type="ECO:0000313" key="3">
    <source>
        <dbReference type="EMBL" id="MBK1790526.1"/>
    </source>
</evidence>
<sequence>MMSIPASVYIICKNEELHIERALRSLQRFAEVIVLDSGSSDETLKIARKYTDQIHHRDWTGYAAQKAHGLSLCSNDWVLNIDADEELSEQLADEIAAFIQADQADALNTPVKDVFLGKAPASGVRINRKVRFYRKSKTHFPEKLVHESVIVDGIVENSKNAILHYGESSIKVKVDKNNLYSSLRAEEKAAKGKKPSVLKLVVVFPLALFKSYILRRSCLNGWRGLVNSMVNAFYAFLKEAKLFEAHHLTRKDGLDD</sequence>
<dbReference type="SUPFAM" id="SSF53448">
    <property type="entry name" value="Nucleotide-diphospho-sugar transferases"/>
    <property type="match status" value="1"/>
</dbReference>